<reference evidence="1 2" key="1">
    <citation type="submission" date="2015-08" db="EMBL/GenBank/DDBJ databases">
        <title>Next Generation Sequencing and Analysis of the Genome of Puccinia sorghi L Schw, the Causal Agent of Maize Common Rust.</title>
        <authorList>
            <person name="Rochi L."/>
            <person name="Burguener G."/>
            <person name="Darino M."/>
            <person name="Turjanski A."/>
            <person name="Kreff E."/>
            <person name="Dieguez M.J."/>
            <person name="Sacco F."/>
        </authorList>
    </citation>
    <scope>NUCLEOTIDE SEQUENCE [LARGE SCALE GENOMIC DNA]</scope>
    <source>
        <strain evidence="1 2">RO10H11247</strain>
    </source>
</reference>
<evidence type="ECO:0000313" key="2">
    <source>
        <dbReference type="Proteomes" id="UP000037035"/>
    </source>
</evidence>
<dbReference type="OrthoDB" id="1739705at2759"/>
<protein>
    <submittedName>
        <fullName evidence="1">Uncharacterized protein</fullName>
    </submittedName>
</protein>
<feature type="non-terminal residue" evidence="1">
    <location>
        <position position="1"/>
    </location>
</feature>
<accession>A0A0L6U5V5</accession>
<dbReference type="VEuPathDB" id="FungiDB:VP01_9751g1"/>
<evidence type="ECO:0000313" key="1">
    <source>
        <dbReference type="EMBL" id="KNZ43886.1"/>
    </source>
</evidence>
<feature type="non-terminal residue" evidence="1">
    <location>
        <position position="88"/>
    </location>
</feature>
<organism evidence="1 2">
    <name type="scientific">Puccinia sorghi</name>
    <dbReference type="NCBI Taxonomy" id="27349"/>
    <lineage>
        <taxon>Eukaryota</taxon>
        <taxon>Fungi</taxon>
        <taxon>Dikarya</taxon>
        <taxon>Basidiomycota</taxon>
        <taxon>Pucciniomycotina</taxon>
        <taxon>Pucciniomycetes</taxon>
        <taxon>Pucciniales</taxon>
        <taxon>Pucciniaceae</taxon>
        <taxon>Puccinia</taxon>
    </lineage>
</organism>
<comment type="caution">
    <text evidence="1">The sequence shown here is derived from an EMBL/GenBank/DDBJ whole genome shotgun (WGS) entry which is preliminary data.</text>
</comment>
<sequence>INPSFLTSVAGGTPVQVITYDLVNILMWGKNTIALENCLFVPDIVINLISAGELDLKGYVLRSEKSSFIVTQDGRTALKGKINNGLYY</sequence>
<keyword evidence="2" id="KW-1185">Reference proteome</keyword>
<name>A0A0L6U5V5_9BASI</name>
<dbReference type="EMBL" id="LAVV01015438">
    <property type="protein sequence ID" value="KNZ43886.1"/>
    <property type="molecule type" value="Genomic_DNA"/>
</dbReference>
<dbReference type="AlphaFoldDB" id="A0A0L6U5V5"/>
<dbReference type="Proteomes" id="UP000037035">
    <property type="component" value="Unassembled WGS sequence"/>
</dbReference>
<proteinExistence type="predicted"/>
<gene>
    <name evidence="1" type="ORF">VP01_9751g1</name>
</gene>